<evidence type="ECO:0000256" key="12">
    <source>
        <dbReference type="ARBA" id="ARBA00023180"/>
    </source>
</evidence>
<feature type="domain" description="Neurotransmitter-gated ion-channel ligand-binding" evidence="20">
    <location>
        <begin position="375"/>
        <end position="470"/>
    </location>
</feature>
<keyword evidence="13" id="KW-0868">Chloride</keyword>
<keyword evidence="2" id="KW-1003">Cell membrane</keyword>
<evidence type="ECO:0000259" key="21">
    <source>
        <dbReference type="Pfam" id="PF02932"/>
    </source>
</evidence>
<evidence type="ECO:0000256" key="2">
    <source>
        <dbReference type="ARBA" id="ARBA00022475"/>
    </source>
</evidence>
<keyword evidence="14" id="KW-0628">Postsynaptic cell membrane</keyword>
<dbReference type="GO" id="GO:0005254">
    <property type="term" value="F:chloride channel activity"/>
    <property type="evidence" value="ECO:0007669"/>
    <property type="project" value="UniProtKB-KW"/>
</dbReference>
<dbReference type="Pfam" id="PF02932">
    <property type="entry name" value="Neur_chan_memb"/>
    <property type="match status" value="1"/>
</dbReference>
<evidence type="ECO:0000259" key="20">
    <source>
        <dbReference type="Pfam" id="PF02931"/>
    </source>
</evidence>
<keyword evidence="23" id="KW-1185">Reference proteome</keyword>
<dbReference type="Proteomes" id="UP000010556">
    <property type="component" value="Unassembled WGS sequence"/>
</dbReference>
<evidence type="ECO:0000256" key="1">
    <source>
        <dbReference type="ARBA" id="ARBA00022448"/>
    </source>
</evidence>
<evidence type="ECO:0000256" key="11">
    <source>
        <dbReference type="ARBA" id="ARBA00023173"/>
    </source>
</evidence>
<dbReference type="InterPro" id="IPR006201">
    <property type="entry name" value="Neur_channel"/>
</dbReference>
<dbReference type="AlphaFoldDB" id="L5MJT1"/>
<dbReference type="PANTHER" id="PTHR18945">
    <property type="entry name" value="NEUROTRANSMITTER GATED ION CHANNEL"/>
    <property type="match status" value="1"/>
</dbReference>
<dbReference type="Pfam" id="PF02931">
    <property type="entry name" value="Neur_chan_LBD"/>
    <property type="match status" value="2"/>
</dbReference>
<sequence>MALKMPMLKTLLVFYLFLNLDFRCGFLQKPPSSEEKTEDNITMYTRILDGLLEGYDKRLRPGFGEWTTVVNTDILVTSIGPVSDTQMEYTIDVFFRQSWNDERLQFEGPIRSLSLNNMMAGKIWTPDTYFHNSKKSVVHNTTTPNKLLRLESDGTLLYTMRLTISADCPMQLYNFPMDEHTCSLKFGSYAYTSEEITYVWLDTNATNGLDVAEDGSRLTQYYLTGFETHSGSCSTSVGNFTVLTADFHLKRKLGYFLTQTYLPCIMTVILSQVSFWVNRESVPARTVFGVTTVLTMTTLSISARNMLPKVSYATSMDWFIAVCHGFVFSALIEFAIVNYFTKRSWAWDGQGDAGRNRNMAALTQRPPGRDGVAVRPTVIDVDIYVNSIGPVSSINMEYQIDIFFAQTWTDSRLRFNSTMKILTLNSNMVGLIWIPDTIFRNSKTAEAHWITTPNQLLRIWNDGKILYTLRRDAGGALAVGDRGP</sequence>
<keyword evidence="15" id="KW-1071">Ligand-gated ion channel</keyword>
<dbReference type="InterPro" id="IPR036734">
    <property type="entry name" value="Neur_chan_lig-bd_sf"/>
</dbReference>
<organism evidence="22 23">
    <name type="scientific">Myotis davidii</name>
    <name type="common">David's myotis</name>
    <dbReference type="NCBI Taxonomy" id="225400"/>
    <lineage>
        <taxon>Eukaryota</taxon>
        <taxon>Metazoa</taxon>
        <taxon>Chordata</taxon>
        <taxon>Craniata</taxon>
        <taxon>Vertebrata</taxon>
        <taxon>Euteleostomi</taxon>
        <taxon>Mammalia</taxon>
        <taxon>Eutheria</taxon>
        <taxon>Laurasiatheria</taxon>
        <taxon>Chiroptera</taxon>
        <taxon>Yangochiroptera</taxon>
        <taxon>Vespertilionidae</taxon>
        <taxon>Myotis</taxon>
    </lineage>
</organism>
<comment type="catalytic activity">
    <reaction evidence="17">
        <text>chloride(in) = chloride(out)</text>
        <dbReference type="Rhea" id="RHEA:29823"/>
        <dbReference type="ChEBI" id="CHEBI:17996"/>
    </reaction>
</comment>
<dbReference type="GO" id="GO:0005230">
    <property type="term" value="F:extracellular ligand-gated monoatomic ion channel activity"/>
    <property type="evidence" value="ECO:0007669"/>
    <property type="project" value="InterPro"/>
</dbReference>
<feature type="transmembrane region" description="Helical" evidence="19">
    <location>
        <begin position="253"/>
        <end position="275"/>
    </location>
</feature>
<keyword evidence="3 19" id="KW-0812">Transmembrane</keyword>
<dbReference type="GO" id="GO:0004890">
    <property type="term" value="F:GABA-A receptor activity"/>
    <property type="evidence" value="ECO:0007669"/>
    <property type="project" value="InterPro"/>
</dbReference>
<keyword evidence="7 19" id="KW-0406">Ion transport</keyword>
<dbReference type="SUPFAM" id="SSF90112">
    <property type="entry name" value="Neurotransmitter-gated ion-channel transmembrane pore"/>
    <property type="match status" value="1"/>
</dbReference>
<feature type="domain" description="Neurotransmitter-gated ion-channel ligand-binding" evidence="20">
    <location>
        <begin position="45"/>
        <end position="252"/>
    </location>
</feature>
<keyword evidence="4 19" id="KW-0732">Signal</keyword>
<keyword evidence="16 19" id="KW-0407">Ion channel</keyword>
<evidence type="ECO:0000256" key="17">
    <source>
        <dbReference type="ARBA" id="ARBA00024167"/>
    </source>
</evidence>
<dbReference type="NCBIfam" id="TIGR00860">
    <property type="entry name" value="LIC"/>
    <property type="match status" value="1"/>
</dbReference>
<evidence type="ECO:0000256" key="6">
    <source>
        <dbReference type="ARBA" id="ARBA00023018"/>
    </source>
</evidence>
<evidence type="ECO:0000256" key="18">
    <source>
        <dbReference type="ARBA" id="ARBA00034104"/>
    </source>
</evidence>
<evidence type="ECO:0000256" key="3">
    <source>
        <dbReference type="ARBA" id="ARBA00022692"/>
    </source>
</evidence>
<evidence type="ECO:0000256" key="15">
    <source>
        <dbReference type="ARBA" id="ARBA00023286"/>
    </source>
</evidence>
<dbReference type="Gene3D" id="2.70.170.10">
    <property type="entry name" value="Neurotransmitter-gated ion-channel ligand-binding domain"/>
    <property type="match status" value="2"/>
</dbReference>
<evidence type="ECO:0000256" key="8">
    <source>
        <dbReference type="ARBA" id="ARBA00023136"/>
    </source>
</evidence>
<keyword evidence="10 22" id="KW-0675">Receptor</keyword>
<dbReference type="InterPro" id="IPR006202">
    <property type="entry name" value="Neur_chan_lig-bd"/>
</dbReference>
<evidence type="ECO:0000256" key="4">
    <source>
        <dbReference type="ARBA" id="ARBA00022729"/>
    </source>
</evidence>
<evidence type="ECO:0000256" key="7">
    <source>
        <dbReference type="ARBA" id="ARBA00023065"/>
    </source>
</evidence>
<evidence type="ECO:0000256" key="13">
    <source>
        <dbReference type="ARBA" id="ARBA00023214"/>
    </source>
</evidence>
<keyword evidence="5 19" id="KW-1133">Transmembrane helix</keyword>
<feature type="transmembrane region" description="Helical" evidence="19">
    <location>
        <begin position="287"/>
        <end position="306"/>
    </location>
</feature>
<evidence type="ECO:0000256" key="19">
    <source>
        <dbReference type="RuleBase" id="RU000687"/>
    </source>
</evidence>
<reference evidence="23" key="1">
    <citation type="journal article" date="2013" name="Science">
        <title>Comparative analysis of bat genomes provides insight into the evolution of flight and immunity.</title>
        <authorList>
            <person name="Zhang G."/>
            <person name="Cowled C."/>
            <person name="Shi Z."/>
            <person name="Huang Z."/>
            <person name="Bishop-Lilly K.A."/>
            <person name="Fang X."/>
            <person name="Wynne J.W."/>
            <person name="Xiong Z."/>
            <person name="Baker M.L."/>
            <person name="Zhao W."/>
            <person name="Tachedjian M."/>
            <person name="Zhu Y."/>
            <person name="Zhou P."/>
            <person name="Jiang X."/>
            <person name="Ng J."/>
            <person name="Yang L."/>
            <person name="Wu L."/>
            <person name="Xiao J."/>
            <person name="Feng Y."/>
            <person name="Chen Y."/>
            <person name="Sun X."/>
            <person name="Zhang Y."/>
            <person name="Marsh G.A."/>
            <person name="Crameri G."/>
            <person name="Broder C.C."/>
            <person name="Frey K.G."/>
            <person name="Wang L.F."/>
            <person name="Wang J."/>
        </authorList>
    </citation>
    <scope>NUCLEOTIDE SEQUENCE [LARGE SCALE GENOMIC DNA]</scope>
</reference>
<evidence type="ECO:0000256" key="10">
    <source>
        <dbReference type="ARBA" id="ARBA00023170"/>
    </source>
</evidence>
<dbReference type="InterPro" id="IPR038050">
    <property type="entry name" value="Neuro_actylchol_rec"/>
</dbReference>
<dbReference type="GO" id="GO:0034707">
    <property type="term" value="C:chloride channel complex"/>
    <property type="evidence" value="ECO:0007669"/>
    <property type="project" value="UniProtKB-KW"/>
</dbReference>
<proteinExistence type="inferred from homology"/>
<feature type="domain" description="Neurotransmitter-gated ion-channel transmembrane" evidence="21">
    <location>
        <begin position="260"/>
        <end position="344"/>
    </location>
</feature>
<feature type="chain" id="PRO_5022263579" evidence="19">
    <location>
        <begin position="28"/>
        <end position="484"/>
    </location>
</feature>
<protein>
    <submittedName>
        <fullName evidence="22">Gamma-aminobutyric acid receptor subunit alpha-5</fullName>
    </submittedName>
</protein>
<dbReference type="InterPro" id="IPR036719">
    <property type="entry name" value="Neuro-gated_channel_TM_sf"/>
</dbReference>
<keyword evidence="1 19" id="KW-0813">Transport</keyword>
<gene>
    <name evidence="22" type="ORF">MDA_GLEAN10003948</name>
</gene>
<dbReference type="InterPro" id="IPR018000">
    <property type="entry name" value="Neurotransmitter_ion_chnl_CS"/>
</dbReference>
<dbReference type="PRINTS" id="PR01079">
    <property type="entry name" value="GABAARALPHA"/>
</dbReference>
<keyword evidence="9" id="KW-1015">Disulfide bond</keyword>
<feature type="transmembrane region" description="Helical" evidence="19">
    <location>
        <begin position="318"/>
        <end position="340"/>
    </location>
</feature>
<comment type="caution">
    <text evidence="19">Lacks conserved residue(s) required for the propagation of feature annotation.</text>
</comment>
<name>L5MJT1_MYODS</name>
<feature type="signal peptide" evidence="19">
    <location>
        <begin position="1"/>
        <end position="27"/>
    </location>
</feature>
<dbReference type="SUPFAM" id="SSF63712">
    <property type="entry name" value="Nicotinic receptor ligand binding domain-like"/>
    <property type="match status" value="2"/>
</dbReference>
<evidence type="ECO:0000256" key="16">
    <source>
        <dbReference type="ARBA" id="ARBA00023303"/>
    </source>
</evidence>
<accession>L5MJT1</accession>
<keyword evidence="8 19" id="KW-0472">Membrane</keyword>
<evidence type="ECO:0000256" key="5">
    <source>
        <dbReference type="ARBA" id="ARBA00022989"/>
    </source>
</evidence>
<dbReference type="InterPro" id="IPR006029">
    <property type="entry name" value="Neurotrans-gated_channel_TM"/>
</dbReference>
<evidence type="ECO:0000256" key="9">
    <source>
        <dbReference type="ARBA" id="ARBA00023157"/>
    </source>
</evidence>
<evidence type="ECO:0000256" key="14">
    <source>
        <dbReference type="ARBA" id="ARBA00023257"/>
    </source>
</evidence>
<dbReference type="EMBL" id="KB099700">
    <property type="protein sequence ID" value="ELK37978.1"/>
    <property type="molecule type" value="Genomic_DNA"/>
</dbReference>
<dbReference type="InterPro" id="IPR006028">
    <property type="entry name" value="GABAA/Glycine_rcpt"/>
</dbReference>
<evidence type="ECO:0000313" key="23">
    <source>
        <dbReference type="Proteomes" id="UP000010556"/>
    </source>
</evidence>
<dbReference type="eggNOG" id="KOG3642">
    <property type="taxonomic scope" value="Eukaryota"/>
</dbReference>
<keyword evidence="11" id="KW-0869">Chloride channel</keyword>
<dbReference type="PRINTS" id="PR00253">
    <property type="entry name" value="GABAARECEPTR"/>
</dbReference>
<dbReference type="GO" id="GO:0045211">
    <property type="term" value="C:postsynaptic membrane"/>
    <property type="evidence" value="ECO:0007669"/>
    <property type="project" value="UniProtKB-SubCell"/>
</dbReference>
<dbReference type="PROSITE" id="PS00236">
    <property type="entry name" value="NEUROTR_ION_CHANNEL"/>
    <property type="match status" value="1"/>
</dbReference>
<dbReference type="PRINTS" id="PR00252">
    <property type="entry name" value="NRIONCHANNEL"/>
</dbReference>
<dbReference type="InterPro" id="IPR001390">
    <property type="entry name" value="GABAAa_rcpt"/>
</dbReference>
<keyword evidence="6" id="KW-0770">Synapse</keyword>
<keyword evidence="12" id="KW-0325">Glycoprotein</keyword>
<comment type="subcellular location">
    <subcellularLocation>
        <location evidence="18">Postsynaptic cell membrane</location>
        <topology evidence="18">Multi-pass membrane protein</topology>
    </subcellularLocation>
</comment>
<dbReference type="Gene3D" id="1.20.58.390">
    <property type="entry name" value="Neurotransmitter-gated ion-channel transmembrane domain"/>
    <property type="match status" value="1"/>
</dbReference>
<evidence type="ECO:0000313" key="22">
    <source>
        <dbReference type="EMBL" id="ELK37978.1"/>
    </source>
</evidence>
<comment type="similarity">
    <text evidence="19">Belongs to the ligand-gated ion channel (TC 1.A.9) family.</text>
</comment>
<dbReference type="FunFam" id="2.70.170.10:FF:000003">
    <property type="entry name" value="Putative gamma-aminobutyric acid receptor subunit gamma-2"/>
    <property type="match status" value="1"/>
</dbReference>